<dbReference type="PANTHER" id="PTHR46093:SF18">
    <property type="entry name" value="FIBRONECTIN TYPE-III DOMAIN-CONTAINING PROTEIN"/>
    <property type="match status" value="1"/>
</dbReference>
<evidence type="ECO:0000313" key="4">
    <source>
        <dbReference type="Proteomes" id="UP000001058"/>
    </source>
</evidence>
<dbReference type="InterPro" id="IPR006652">
    <property type="entry name" value="Kelch_1"/>
</dbReference>
<dbReference type="OrthoDB" id="10250130at2759"/>
<dbReference type="Pfam" id="PF24681">
    <property type="entry name" value="Kelch_KLHDC2_KLHL20_DRC7"/>
    <property type="match status" value="1"/>
</dbReference>
<dbReference type="GeneID" id="9626153"/>
<protein>
    <submittedName>
        <fullName evidence="3">Kelch repeat protein</fullName>
    </submittedName>
</protein>
<dbReference type="AlphaFoldDB" id="D8U7K2"/>
<dbReference type="SMART" id="SM00612">
    <property type="entry name" value="Kelch"/>
    <property type="match status" value="2"/>
</dbReference>
<dbReference type="EMBL" id="GL378365">
    <property type="protein sequence ID" value="EFJ44314.1"/>
    <property type="molecule type" value="Genomic_DNA"/>
</dbReference>
<keyword evidence="1" id="KW-0880">Kelch repeat</keyword>
<keyword evidence="2" id="KW-0677">Repeat</keyword>
<name>D8U7K2_VOLCA</name>
<organism evidence="4">
    <name type="scientific">Volvox carteri f. nagariensis</name>
    <dbReference type="NCBI Taxonomy" id="3068"/>
    <lineage>
        <taxon>Eukaryota</taxon>
        <taxon>Viridiplantae</taxon>
        <taxon>Chlorophyta</taxon>
        <taxon>core chlorophytes</taxon>
        <taxon>Chlorophyceae</taxon>
        <taxon>CS clade</taxon>
        <taxon>Chlamydomonadales</taxon>
        <taxon>Volvocaceae</taxon>
        <taxon>Volvox</taxon>
    </lineage>
</organism>
<proteinExistence type="predicted"/>
<reference evidence="3 4" key="1">
    <citation type="journal article" date="2010" name="Science">
        <title>Genomic analysis of organismal complexity in the multicellular green alga Volvox carteri.</title>
        <authorList>
            <person name="Prochnik S.E."/>
            <person name="Umen J."/>
            <person name="Nedelcu A.M."/>
            <person name="Hallmann A."/>
            <person name="Miller S.M."/>
            <person name="Nishii I."/>
            <person name="Ferris P."/>
            <person name="Kuo A."/>
            <person name="Mitros T."/>
            <person name="Fritz-Laylin L.K."/>
            <person name="Hellsten U."/>
            <person name="Chapman J."/>
            <person name="Simakov O."/>
            <person name="Rensing S.A."/>
            <person name="Terry A."/>
            <person name="Pangilinan J."/>
            <person name="Kapitonov V."/>
            <person name="Jurka J."/>
            <person name="Salamov A."/>
            <person name="Shapiro H."/>
            <person name="Schmutz J."/>
            <person name="Grimwood J."/>
            <person name="Lindquist E."/>
            <person name="Lucas S."/>
            <person name="Grigoriev I.V."/>
            <person name="Schmitt R."/>
            <person name="Kirk D."/>
            <person name="Rokhsar D.S."/>
        </authorList>
    </citation>
    <scope>NUCLEOTIDE SEQUENCE [LARGE SCALE GENOMIC DNA]</scope>
    <source>
        <strain evidence="4">f. Nagariensis / Eve</strain>
    </source>
</reference>
<dbReference type="RefSeq" id="XP_002954673.1">
    <property type="nucleotide sequence ID" value="XM_002954627.1"/>
</dbReference>
<dbReference type="eggNOG" id="KOG0379">
    <property type="taxonomic scope" value="Eukaryota"/>
</dbReference>
<dbReference type="InterPro" id="IPR015915">
    <property type="entry name" value="Kelch-typ_b-propeller"/>
</dbReference>
<evidence type="ECO:0000313" key="3">
    <source>
        <dbReference type="EMBL" id="EFJ44314.1"/>
    </source>
</evidence>
<dbReference type="STRING" id="3068.D8U7K2"/>
<dbReference type="Gene3D" id="2.120.10.80">
    <property type="entry name" value="Kelch-type beta propeller"/>
    <property type="match status" value="2"/>
</dbReference>
<keyword evidence="4" id="KW-1185">Reference proteome</keyword>
<dbReference type="KEGG" id="vcn:VOLCADRAFT_82875"/>
<dbReference type="PANTHER" id="PTHR46093">
    <property type="entry name" value="ACYL-COA-BINDING DOMAIN-CONTAINING PROTEIN 5"/>
    <property type="match status" value="1"/>
</dbReference>
<dbReference type="FunCoup" id="D8U7K2">
    <property type="interactions" value="666"/>
</dbReference>
<dbReference type="Proteomes" id="UP000001058">
    <property type="component" value="Unassembled WGS sequence"/>
</dbReference>
<accession>D8U7K2</accession>
<dbReference type="InParanoid" id="D8U7K2"/>
<dbReference type="SUPFAM" id="SSF117281">
    <property type="entry name" value="Kelch motif"/>
    <property type="match status" value="1"/>
</dbReference>
<evidence type="ECO:0000256" key="2">
    <source>
        <dbReference type="ARBA" id="ARBA00022737"/>
    </source>
</evidence>
<gene>
    <name evidence="3" type="ORF">VOLCADRAFT_82875</name>
</gene>
<evidence type="ECO:0000256" key="1">
    <source>
        <dbReference type="ARBA" id="ARBA00022441"/>
    </source>
</evidence>
<sequence length="355" mass="37328">MRWTRLPQAGTLPVERSSHSITVVGDKIVLFGGEHDPRVPISSELYAYSFTDGTWRVLDAIGEPPSPRVAHSAAAIGNTLYIFGGRSGLDMGEGASNDLYAFDLETSTWSQLQPKGDLPPKRSYHTMTAVGTKLYVFGGCGEEGRLNDLHEYDVTTETWRPLAKPPAEAVPGRGGSCLVAARKPGGEVDEPLLYVIAGFCGRELDDMHVYSIAEDAWCGASCPSCGPSAAAEEKLSARSVFGAGVHSCDLGECGHRNVVLVYGGEVDPSDKGHDGAGDFCSSLVEFGSGARACGGGEGKGHGAGWRVMEAGGDSPGPRGWFASATTSDGRLVIHGGLDGNNERLGDLYVLDVHAN</sequence>